<dbReference type="NCBIfam" id="NF047773">
    <property type="entry name" value="phas_rel_Lepto"/>
    <property type="match status" value="1"/>
</dbReference>
<keyword evidence="3" id="KW-1185">Reference proteome</keyword>
<dbReference type="EMBL" id="QHCR01000007">
    <property type="protein sequence ID" value="RHX78460.1"/>
    <property type="molecule type" value="Genomic_DNA"/>
</dbReference>
<feature type="region of interest" description="Disordered" evidence="1">
    <location>
        <begin position="86"/>
        <end position="106"/>
    </location>
</feature>
<proteinExistence type="predicted"/>
<reference evidence="2 3" key="2">
    <citation type="journal article" date="2020" name="Int. J. Syst. Evol. Microbiol.">
        <title>Leptospira yasudae sp. nov. and Leptospira stimsonii sp. nov., two new species of the pathogenic group isolated from environmental sources.</title>
        <authorList>
            <person name="Casanovas-Massana A."/>
            <person name="Hamond C."/>
            <person name="Santos L.A."/>
            <person name="de Oliveira D."/>
            <person name="Hacker K.P."/>
            <person name="Balassiano I."/>
            <person name="Costa F."/>
            <person name="Medeiros M.A."/>
            <person name="Reis M.G."/>
            <person name="Ko A.I."/>
            <person name="Wunder E.A."/>
        </authorList>
    </citation>
    <scope>NUCLEOTIDE SEQUENCE [LARGE SCALE GENOMIC DNA]</scope>
    <source>
        <strain evidence="2 3">B21</strain>
    </source>
</reference>
<accession>A0ABX9LZJ9</accession>
<dbReference type="RefSeq" id="WP_118956909.1">
    <property type="nucleotide sequence ID" value="NZ_QHCR01000007.1"/>
</dbReference>
<dbReference type="Proteomes" id="UP000285569">
    <property type="component" value="Unassembled WGS sequence"/>
</dbReference>
<evidence type="ECO:0000313" key="2">
    <source>
        <dbReference type="EMBL" id="RHX78460.1"/>
    </source>
</evidence>
<organism evidence="2 3">
    <name type="scientific">Leptospira yasudae</name>
    <dbReference type="NCBI Taxonomy" id="2202201"/>
    <lineage>
        <taxon>Bacteria</taxon>
        <taxon>Pseudomonadati</taxon>
        <taxon>Spirochaetota</taxon>
        <taxon>Spirochaetia</taxon>
        <taxon>Leptospirales</taxon>
        <taxon>Leptospiraceae</taxon>
        <taxon>Leptospira</taxon>
    </lineage>
</organism>
<reference evidence="3" key="1">
    <citation type="submission" date="2018-05" db="EMBL/GenBank/DDBJ databases">
        <title>Leptospira yasudae sp. nov. and Leptospira stimsonii sp. nov., two pathogenic species of the genus Leptospira isolated from environmental sources.</title>
        <authorList>
            <person name="Casanovas-Massana A."/>
            <person name="Hamond C."/>
            <person name="Santos L.A."/>
            <person name="Hacker K.P."/>
            <person name="Balassiano I."/>
            <person name="Medeiros M.A."/>
            <person name="Reis M.G."/>
            <person name="Ko A.I."/>
            <person name="Wunder E.A."/>
        </authorList>
    </citation>
    <scope>NUCLEOTIDE SEQUENCE [LARGE SCALE GENOMIC DNA]</scope>
    <source>
        <strain evidence="3">B21</strain>
    </source>
</reference>
<evidence type="ECO:0000313" key="3">
    <source>
        <dbReference type="Proteomes" id="UP000285569"/>
    </source>
</evidence>
<comment type="caution">
    <text evidence="2">The sequence shown here is derived from an EMBL/GenBank/DDBJ whole genome shotgun (WGS) entry which is preliminary data.</text>
</comment>
<evidence type="ECO:0000256" key="1">
    <source>
        <dbReference type="SAM" id="MobiDB-lite"/>
    </source>
</evidence>
<gene>
    <name evidence="2" type="ORF">DLM77_15225</name>
</gene>
<name>A0ABX9LZJ9_9LEPT</name>
<sequence>MDQQIRDGLNAGFGVLKIGREQIESLKQSLNKNFQDLVAKGASDNSESVVRLREFVDTIFKRYSGLASQAEKGYEDVRSKFSEVVDQFTSSKPKKSPQAPMKKTAA</sequence>
<protein>
    <submittedName>
        <fullName evidence="2">Chemotaxis protein</fullName>
    </submittedName>
</protein>